<evidence type="ECO:0000256" key="9">
    <source>
        <dbReference type="SAM" id="MobiDB-lite"/>
    </source>
</evidence>
<comment type="caution">
    <text evidence="10">The sequence shown here is derived from an EMBL/GenBank/DDBJ whole genome shotgun (WGS) entry which is preliminary data.</text>
</comment>
<dbReference type="InterPro" id="IPR008376">
    <property type="entry name" value="Chaperone_Ric-8_A/B"/>
</dbReference>
<protein>
    <recommendedName>
        <fullName evidence="8">Synembryn</fullName>
    </recommendedName>
    <alternativeName>
        <fullName evidence="8">Protein Ric-8</fullName>
    </alternativeName>
</protein>
<keyword evidence="4 8" id="KW-0344">Guanine-nucleotide releasing factor</keyword>
<evidence type="ECO:0000256" key="2">
    <source>
        <dbReference type="ARBA" id="ARBA00009049"/>
    </source>
</evidence>
<evidence type="ECO:0000256" key="5">
    <source>
        <dbReference type="ARBA" id="ARBA00023186"/>
    </source>
</evidence>
<comment type="function">
    <text evidence="7">Chaperone that specifically binds and folds nascent G alpha proteins prior to G protein heterotrimer formation, promoting their stability and activity: folds GNAI1, GNAO1, GNA13 and GNAQ. Does not fold G(s) G-alpha proteins GNAS nor GNAL. Also acts as a guanine nucleotide exchange factor (GEF) for G alpha proteins by stimulating exchange of bound GDP for free GTP. Involved in regulation of microtubule pulling forces during mitotic movement of chromosomes by stimulating G(i)-alpha protein (GNAI1), possibly leading to release G(i)-alpha-GTP and NuMA proteins from the NuMA-GPSM2-G(i)-alpha-GDP complex. Also acts as an activator for G(q)-alpha (GNAQ) protein by enhancing the G(q)-coupled receptor-mediated ERK activation.</text>
</comment>
<dbReference type="AlphaFoldDB" id="A0A2J8JW53"/>
<reference evidence="10 11" key="1">
    <citation type="submission" date="2017-12" db="EMBL/GenBank/DDBJ databases">
        <title>High-resolution comparative analysis of great ape genomes.</title>
        <authorList>
            <person name="Pollen A."/>
            <person name="Hastie A."/>
            <person name="Hormozdiari F."/>
            <person name="Dougherty M."/>
            <person name="Liu R."/>
            <person name="Chaisson M."/>
            <person name="Hoppe E."/>
            <person name="Hill C."/>
            <person name="Pang A."/>
            <person name="Hillier L."/>
            <person name="Baker C."/>
            <person name="Armstrong J."/>
            <person name="Shendure J."/>
            <person name="Paten B."/>
            <person name="Wilson R."/>
            <person name="Chao H."/>
            <person name="Schneider V."/>
            <person name="Ventura M."/>
            <person name="Kronenberg Z."/>
            <person name="Murali S."/>
            <person name="Gordon D."/>
            <person name="Cantsilieris S."/>
            <person name="Munson K."/>
            <person name="Nelson B."/>
            <person name="Raja A."/>
            <person name="Underwood J."/>
            <person name="Diekhans M."/>
            <person name="Fiddes I."/>
            <person name="Haussler D."/>
            <person name="Eichler E."/>
        </authorList>
    </citation>
    <scope>NUCLEOTIDE SEQUENCE [LARGE SCALE GENOMIC DNA]</scope>
    <source>
        <strain evidence="10">Yerkes chimp pedigree #C0471</strain>
    </source>
</reference>
<keyword evidence="5" id="KW-0143">Chaperone</keyword>
<proteinExistence type="inferred from homology"/>
<dbReference type="GO" id="GO:0005085">
    <property type="term" value="F:guanyl-nucleotide exchange factor activity"/>
    <property type="evidence" value="ECO:0007669"/>
    <property type="project" value="UniProtKB-UniRule"/>
</dbReference>
<evidence type="ECO:0000256" key="6">
    <source>
        <dbReference type="ARBA" id="ARBA00047010"/>
    </source>
</evidence>
<feature type="region of interest" description="Disordered" evidence="9">
    <location>
        <begin position="97"/>
        <end position="123"/>
    </location>
</feature>
<comment type="subunit">
    <text evidence="6">Interacts with GDP-bound G alpha proteins GNAI1, GNAO1 and GNAQ, and with GNA13 with lower affinity. Does not interact with G-alpha proteins when they are in complex with subunits beta and gamma. Interacts (via C-terminus) with RGS14; the interaction stimulates the dissociation of the complex between RGS14 and the active GTP-bound form of GNAI1. Interacts with NCS1; interaction is favored in the absence of Ca(2+) and myristoylation of NCS1 is not required.</text>
</comment>
<comment type="subcellular location">
    <subcellularLocation>
        <location evidence="1">Cytoplasm</location>
        <location evidence="1">Cell cortex</location>
    </subcellularLocation>
</comment>
<dbReference type="Proteomes" id="UP000236370">
    <property type="component" value="Unassembled WGS sequence"/>
</dbReference>
<feature type="region of interest" description="Disordered" evidence="9">
    <location>
        <begin position="36"/>
        <end position="83"/>
    </location>
</feature>
<gene>
    <name evidence="10" type="ORF">CK820_G0044193</name>
</gene>
<evidence type="ECO:0000256" key="3">
    <source>
        <dbReference type="ARBA" id="ARBA00022490"/>
    </source>
</evidence>
<dbReference type="PRINTS" id="PR01802">
    <property type="entry name" value="SYNEMBRYN"/>
</dbReference>
<evidence type="ECO:0000256" key="1">
    <source>
        <dbReference type="ARBA" id="ARBA00004544"/>
    </source>
</evidence>
<dbReference type="Pfam" id="PF10165">
    <property type="entry name" value="Ric8"/>
    <property type="match status" value="1"/>
</dbReference>
<evidence type="ECO:0000313" key="10">
    <source>
        <dbReference type="EMBL" id="PNI27002.1"/>
    </source>
</evidence>
<evidence type="ECO:0000313" key="11">
    <source>
        <dbReference type="Proteomes" id="UP000236370"/>
    </source>
</evidence>
<dbReference type="GO" id="GO:0001965">
    <property type="term" value="F:G-protein alpha-subunit binding"/>
    <property type="evidence" value="ECO:0007669"/>
    <property type="project" value="UniProtKB-UniRule"/>
</dbReference>
<organism evidence="10 11">
    <name type="scientific">Pan troglodytes</name>
    <name type="common">Chimpanzee</name>
    <dbReference type="NCBI Taxonomy" id="9598"/>
    <lineage>
        <taxon>Eukaryota</taxon>
        <taxon>Metazoa</taxon>
        <taxon>Chordata</taxon>
        <taxon>Craniata</taxon>
        <taxon>Vertebrata</taxon>
        <taxon>Euteleostomi</taxon>
        <taxon>Mammalia</taxon>
        <taxon>Eutheria</taxon>
        <taxon>Euarchontoglires</taxon>
        <taxon>Primates</taxon>
        <taxon>Haplorrhini</taxon>
        <taxon>Catarrhini</taxon>
        <taxon>Hominidae</taxon>
        <taxon>Pan</taxon>
    </lineage>
</organism>
<comment type="function">
    <text evidence="8">Chaperone that specifically binds and folds nascent G alpha proteins prior to G protein heterotrimer formation. Also acts as a guanine nucleotide exchange factor (GEF) for G alpha proteins by stimulating exchange of bound GDP for free GTP.</text>
</comment>
<evidence type="ECO:0000256" key="8">
    <source>
        <dbReference type="RuleBase" id="RU369048"/>
    </source>
</evidence>
<sequence length="146" mass="16149">EFLFVLCSESVPRFIKYTGYGNAAGLLAARGLMAGGRPEGQYSEDEDTDTDEYKEAKASINPVTGRVEEKPPNPMEGMTEEQKEHEAMKLVTMFDKLSSPTAPFPNRNRVIQPMGMSPRGHLTSLQDAMCETMEQQLSSDPDSDPD</sequence>
<dbReference type="EMBL" id="NBAG03000421">
    <property type="protein sequence ID" value="PNI27002.1"/>
    <property type="molecule type" value="Genomic_DNA"/>
</dbReference>
<feature type="non-terminal residue" evidence="10">
    <location>
        <position position="1"/>
    </location>
</feature>
<dbReference type="GO" id="GO:0005938">
    <property type="term" value="C:cell cortex"/>
    <property type="evidence" value="ECO:0007669"/>
    <property type="project" value="UniProtKB-SubCell"/>
</dbReference>
<evidence type="ECO:0000256" key="7">
    <source>
        <dbReference type="ARBA" id="ARBA00049572"/>
    </source>
</evidence>
<comment type="similarity">
    <text evidence="2 8">Belongs to the synembryn family.</text>
</comment>
<dbReference type="PANTHER" id="PTHR12425">
    <property type="entry name" value="SYNEMBRYN"/>
    <property type="match status" value="1"/>
</dbReference>
<dbReference type="PANTHER" id="PTHR12425:SF4">
    <property type="entry name" value="SYNEMBRYN-A"/>
    <property type="match status" value="1"/>
</dbReference>
<evidence type="ECO:0000256" key="4">
    <source>
        <dbReference type="ARBA" id="ARBA00022658"/>
    </source>
</evidence>
<comment type="subunit">
    <text evidence="8">Interacts with some GDP-bound G alpha proteins. Does not interact with G-alpha proteins when they are in complex with subunits beta and gamma.</text>
</comment>
<keyword evidence="3 8" id="KW-0963">Cytoplasm</keyword>
<dbReference type="InterPro" id="IPR019318">
    <property type="entry name" value="Gua_nucleotide_exch_fac_Ric8"/>
</dbReference>
<name>A0A2J8JW53_PANTR</name>
<accession>A0A2J8JW53</accession>